<dbReference type="EC" id="2.4.2.-" evidence="11"/>
<evidence type="ECO:0000256" key="2">
    <source>
        <dbReference type="ARBA" id="ARBA00011152"/>
    </source>
</evidence>
<dbReference type="InterPro" id="IPR010139">
    <property type="entry name" value="Imidazole-glycPsynth_HisH"/>
</dbReference>
<dbReference type="EMBL" id="NXGL01000002">
    <property type="protein sequence ID" value="PIM95152.1"/>
    <property type="molecule type" value="Genomic_DNA"/>
</dbReference>
<dbReference type="PROSITE" id="PS51273">
    <property type="entry name" value="GATASE_TYPE_1"/>
    <property type="match status" value="1"/>
</dbReference>
<sequence>MKVVIIDYGSGNLRSVVSALEMATRMGSINCDVVVTNKPDDVNANNKIILPSVGNYSDCFKHLSSIPNMIDTLNYSVKIKLTHFLGICVGMQLLSSFSLEEKTLCSSIWILNSVTKIPSSWNVRAPRIGWSLIKPINNHFLFPRTTSNNFNHSAYFIHLNIYKVLNSFNILANTSVYKHITVVICNKNIIGVQFHSKKSHNFGIMFCKNFLLWSIKYE</sequence>
<dbReference type="PIRSF" id="PIRSF000495">
    <property type="entry name" value="Amidotransf_hisH"/>
    <property type="match status" value="1"/>
</dbReference>
<dbReference type="InterPro" id="IPR017926">
    <property type="entry name" value="GATASE"/>
</dbReference>
<dbReference type="Gene3D" id="3.40.50.880">
    <property type="match status" value="1"/>
</dbReference>
<evidence type="ECO:0000256" key="7">
    <source>
        <dbReference type="ARBA" id="ARBA00023239"/>
    </source>
</evidence>
<evidence type="ECO:0000313" key="12">
    <source>
        <dbReference type="Proteomes" id="UP000229707"/>
    </source>
</evidence>
<evidence type="ECO:0000256" key="6">
    <source>
        <dbReference type="ARBA" id="ARBA00023102"/>
    </source>
</evidence>
<accession>A0ABX4MF80</accession>
<gene>
    <name evidence="11" type="primary">hisH</name>
    <name evidence="11" type="ORF">MAGCAS_21</name>
</gene>
<dbReference type="Pfam" id="PF00117">
    <property type="entry name" value="GATase"/>
    <property type="match status" value="1"/>
</dbReference>
<comment type="subunit">
    <text evidence="2">Heterodimer of HisH and HisF.</text>
</comment>
<evidence type="ECO:0000313" key="11">
    <source>
        <dbReference type="EMBL" id="PIM95152.1"/>
    </source>
</evidence>
<organism evidence="11 12">
    <name type="scientific">Candidatus Hodgkinia cicadicola</name>
    <dbReference type="NCBI Taxonomy" id="573658"/>
    <lineage>
        <taxon>Bacteria</taxon>
        <taxon>Pseudomonadati</taxon>
        <taxon>Pseudomonadota</taxon>
        <taxon>Alphaproteobacteria</taxon>
        <taxon>Hyphomicrobiales</taxon>
        <taxon>Candidatus Hodgkinia</taxon>
    </lineage>
</organism>
<name>A0ABX4MF80_9HYPH</name>
<keyword evidence="11" id="KW-0808">Transferase</keyword>
<keyword evidence="3" id="KW-0028">Amino-acid biosynthesis</keyword>
<dbReference type="Proteomes" id="UP000229707">
    <property type="component" value="Unassembled WGS sequence"/>
</dbReference>
<evidence type="ECO:0000256" key="3">
    <source>
        <dbReference type="ARBA" id="ARBA00022605"/>
    </source>
</evidence>
<keyword evidence="12" id="KW-1185">Reference proteome</keyword>
<evidence type="ECO:0000259" key="10">
    <source>
        <dbReference type="Pfam" id="PF00117"/>
    </source>
</evidence>
<dbReference type="NCBIfam" id="TIGR01855">
    <property type="entry name" value="IMP_synth_hisH"/>
    <property type="match status" value="1"/>
</dbReference>
<keyword evidence="7" id="KW-0456">Lyase</keyword>
<dbReference type="SUPFAM" id="SSF52317">
    <property type="entry name" value="Class I glutamine amidotransferase-like"/>
    <property type="match status" value="1"/>
</dbReference>
<dbReference type="PANTHER" id="PTHR42701">
    <property type="entry name" value="IMIDAZOLE GLYCEROL PHOSPHATE SYNTHASE SUBUNIT HISH"/>
    <property type="match status" value="1"/>
</dbReference>
<comment type="pathway">
    <text evidence="1">Amino-acid biosynthesis; L-histidine biosynthesis; L-histidine from 5-phospho-alpha-D-ribose 1-diphosphate: step 5/9.</text>
</comment>
<protein>
    <submittedName>
        <fullName evidence="11">Imidazole glycerol phosphate synthase subunit HisH 1</fullName>
        <ecNumber evidence="11">2.4.2.-</ecNumber>
    </submittedName>
</protein>
<evidence type="ECO:0000256" key="8">
    <source>
        <dbReference type="ARBA" id="ARBA00047838"/>
    </source>
</evidence>
<reference evidence="11" key="1">
    <citation type="submission" date="2017-09" db="EMBL/GenBank/DDBJ databases">
        <authorList>
            <person name="Campbell M.A."/>
            <person name="Lukasik P."/>
            <person name="Simon C."/>
            <person name="McCutcheon J.P."/>
        </authorList>
    </citation>
    <scope>NUCLEOTIDE SEQUENCE [LARGE SCALE GENOMIC DNA]</scope>
    <source>
        <strain evidence="11">MAGCAS</strain>
    </source>
</reference>
<keyword evidence="11" id="KW-0328">Glycosyltransferase</keyword>
<keyword evidence="5" id="KW-0315">Glutamine amidotransferase</keyword>
<evidence type="ECO:0000256" key="1">
    <source>
        <dbReference type="ARBA" id="ARBA00005091"/>
    </source>
</evidence>
<dbReference type="GO" id="GO:0016757">
    <property type="term" value="F:glycosyltransferase activity"/>
    <property type="evidence" value="ECO:0007669"/>
    <property type="project" value="UniProtKB-KW"/>
</dbReference>
<evidence type="ECO:0000256" key="9">
    <source>
        <dbReference type="ARBA" id="ARBA00049534"/>
    </source>
</evidence>
<dbReference type="InterPro" id="IPR029062">
    <property type="entry name" value="Class_I_gatase-like"/>
</dbReference>
<keyword evidence="4" id="KW-0378">Hydrolase</keyword>
<keyword evidence="6" id="KW-0368">Histidine biosynthesis</keyword>
<comment type="caution">
    <text evidence="11">The sequence shown here is derived from an EMBL/GenBank/DDBJ whole genome shotgun (WGS) entry which is preliminary data.</text>
</comment>
<proteinExistence type="predicted"/>
<comment type="catalytic activity">
    <reaction evidence="8">
        <text>5-[(5-phospho-1-deoxy-D-ribulos-1-ylimino)methylamino]-1-(5-phospho-beta-D-ribosyl)imidazole-4-carboxamide + L-glutamine = D-erythro-1-(imidazol-4-yl)glycerol 3-phosphate + 5-amino-1-(5-phospho-beta-D-ribosyl)imidazole-4-carboxamide + L-glutamate + H(+)</text>
        <dbReference type="Rhea" id="RHEA:24793"/>
        <dbReference type="ChEBI" id="CHEBI:15378"/>
        <dbReference type="ChEBI" id="CHEBI:29985"/>
        <dbReference type="ChEBI" id="CHEBI:58278"/>
        <dbReference type="ChEBI" id="CHEBI:58359"/>
        <dbReference type="ChEBI" id="CHEBI:58475"/>
        <dbReference type="ChEBI" id="CHEBI:58525"/>
        <dbReference type="EC" id="4.3.2.10"/>
    </reaction>
</comment>
<dbReference type="PANTHER" id="PTHR42701:SF1">
    <property type="entry name" value="IMIDAZOLE GLYCEROL PHOSPHATE SYNTHASE SUBUNIT HISH"/>
    <property type="match status" value="1"/>
</dbReference>
<evidence type="ECO:0000256" key="4">
    <source>
        <dbReference type="ARBA" id="ARBA00022801"/>
    </source>
</evidence>
<comment type="catalytic activity">
    <reaction evidence="9">
        <text>L-glutamine + H2O = L-glutamate + NH4(+)</text>
        <dbReference type="Rhea" id="RHEA:15889"/>
        <dbReference type="ChEBI" id="CHEBI:15377"/>
        <dbReference type="ChEBI" id="CHEBI:28938"/>
        <dbReference type="ChEBI" id="CHEBI:29985"/>
        <dbReference type="ChEBI" id="CHEBI:58359"/>
        <dbReference type="EC" id="3.5.1.2"/>
    </reaction>
</comment>
<evidence type="ECO:0000256" key="5">
    <source>
        <dbReference type="ARBA" id="ARBA00022962"/>
    </source>
</evidence>
<feature type="domain" description="Glutamine amidotransferase" evidence="10">
    <location>
        <begin position="4"/>
        <end position="199"/>
    </location>
</feature>